<evidence type="ECO:0000313" key="2">
    <source>
        <dbReference type="Proteomes" id="UP000233837"/>
    </source>
</evidence>
<gene>
    <name evidence="1" type="ORF">MA16_Dca012391</name>
</gene>
<name>A0A2I0WYA1_9ASPA</name>
<accession>A0A2I0WYA1</accession>
<reference evidence="1 2" key="2">
    <citation type="journal article" date="2017" name="Nature">
        <title>The Apostasia genome and the evolution of orchids.</title>
        <authorList>
            <person name="Zhang G.Q."/>
            <person name="Liu K.W."/>
            <person name="Li Z."/>
            <person name="Lohaus R."/>
            <person name="Hsiao Y.Y."/>
            <person name="Niu S.C."/>
            <person name="Wang J.Y."/>
            <person name="Lin Y.C."/>
            <person name="Xu Q."/>
            <person name="Chen L.J."/>
            <person name="Yoshida K."/>
            <person name="Fujiwara S."/>
            <person name="Wang Z.W."/>
            <person name="Zhang Y.Q."/>
            <person name="Mitsuda N."/>
            <person name="Wang M."/>
            <person name="Liu G.H."/>
            <person name="Pecoraro L."/>
            <person name="Huang H.X."/>
            <person name="Xiao X.J."/>
            <person name="Lin M."/>
            <person name="Wu X.Y."/>
            <person name="Wu W.L."/>
            <person name="Chen Y.Y."/>
            <person name="Chang S.B."/>
            <person name="Sakamoto S."/>
            <person name="Ohme-Takagi M."/>
            <person name="Yagi M."/>
            <person name="Zeng S.J."/>
            <person name="Shen C.Y."/>
            <person name="Yeh C.M."/>
            <person name="Luo Y.B."/>
            <person name="Tsai W.C."/>
            <person name="Van de Peer Y."/>
            <person name="Liu Z.J."/>
        </authorList>
    </citation>
    <scope>NUCLEOTIDE SEQUENCE [LARGE SCALE GENOMIC DNA]</scope>
    <source>
        <tissue evidence="1">The whole plant</tissue>
    </source>
</reference>
<dbReference type="EMBL" id="KZ502322">
    <property type="protein sequence ID" value="PKU80633.1"/>
    <property type="molecule type" value="Genomic_DNA"/>
</dbReference>
<reference evidence="1 2" key="1">
    <citation type="journal article" date="2016" name="Sci. Rep.">
        <title>The Dendrobium catenatum Lindl. genome sequence provides insights into polysaccharide synthase, floral development and adaptive evolution.</title>
        <authorList>
            <person name="Zhang G.Q."/>
            <person name="Xu Q."/>
            <person name="Bian C."/>
            <person name="Tsai W.C."/>
            <person name="Yeh C.M."/>
            <person name="Liu K.W."/>
            <person name="Yoshida K."/>
            <person name="Zhang L.S."/>
            <person name="Chang S.B."/>
            <person name="Chen F."/>
            <person name="Shi Y."/>
            <person name="Su Y.Y."/>
            <person name="Zhang Y.Q."/>
            <person name="Chen L.J."/>
            <person name="Yin Y."/>
            <person name="Lin M."/>
            <person name="Huang H."/>
            <person name="Deng H."/>
            <person name="Wang Z.W."/>
            <person name="Zhu S.L."/>
            <person name="Zhao X."/>
            <person name="Deng C."/>
            <person name="Niu S.C."/>
            <person name="Huang J."/>
            <person name="Wang M."/>
            <person name="Liu G.H."/>
            <person name="Yang H.J."/>
            <person name="Xiao X.J."/>
            <person name="Hsiao Y.Y."/>
            <person name="Wu W.L."/>
            <person name="Chen Y.Y."/>
            <person name="Mitsuda N."/>
            <person name="Ohme-Takagi M."/>
            <person name="Luo Y.B."/>
            <person name="Van de Peer Y."/>
            <person name="Liu Z.J."/>
        </authorList>
    </citation>
    <scope>NUCLEOTIDE SEQUENCE [LARGE SCALE GENOMIC DNA]</scope>
    <source>
        <tissue evidence="1">The whole plant</tissue>
    </source>
</reference>
<evidence type="ECO:0000313" key="1">
    <source>
        <dbReference type="EMBL" id="PKU80633.1"/>
    </source>
</evidence>
<sequence length="70" mass="8170">MIPYNATHTSFINLNRTVSIQFNKGFDGFRPLHHTIPIASNNTIMNPKMIRQKFAVMKVFKRNKIHSNQL</sequence>
<dbReference type="AlphaFoldDB" id="A0A2I0WYA1"/>
<organism evidence="1 2">
    <name type="scientific">Dendrobium catenatum</name>
    <dbReference type="NCBI Taxonomy" id="906689"/>
    <lineage>
        <taxon>Eukaryota</taxon>
        <taxon>Viridiplantae</taxon>
        <taxon>Streptophyta</taxon>
        <taxon>Embryophyta</taxon>
        <taxon>Tracheophyta</taxon>
        <taxon>Spermatophyta</taxon>
        <taxon>Magnoliopsida</taxon>
        <taxon>Liliopsida</taxon>
        <taxon>Asparagales</taxon>
        <taxon>Orchidaceae</taxon>
        <taxon>Epidendroideae</taxon>
        <taxon>Malaxideae</taxon>
        <taxon>Dendrobiinae</taxon>
        <taxon>Dendrobium</taxon>
    </lineage>
</organism>
<keyword evidence="2" id="KW-1185">Reference proteome</keyword>
<protein>
    <submittedName>
        <fullName evidence="1">Uncharacterized protein</fullName>
    </submittedName>
</protein>
<dbReference type="Proteomes" id="UP000233837">
    <property type="component" value="Unassembled WGS sequence"/>
</dbReference>
<proteinExistence type="predicted"/>